<dbReference type="Gene3D" id="3.10.180.10">
    <property type="entry name" value="2,3-Dihydroxybiphenyl 1,2-Dioxygenase, domain 1"/>
    <property type="match status" value="1"/>
</dbReference>
<dbReference type="PROSITE" id="PS51819">
    <property type="entry name" value="VOC"/>
    <property type="match status" value="1"/>
</dbReference>
<dbReference type="InterPro" id="IPR029068">
    <property type="entry name" value="Glyas_Bleomycin-R_OHBP_Dase"/>
</dbReference>
<feature type="domain" description="VOC" evidence="1">
    <location>
        <begin position="11"/>
        <end position="124"/>
    </location>
</feature>
<accession>A0A927F5F8</accession>
<dbReference type="SUPFAM" id="SSF54593">
    <property type="entry name" value="Glyoxalase/Bleomycin resistance protein/Dihydroxybiphenyl dioxygenase"/>
    <property type="match status" value="1"/>
</dbReference>
<sequence>MAHSIAPTLTAIGQLEIRVGNIDEARAFYGDVLGVEVESQFGQTMMLKCGDLAILVQESATRPIGCPIYFRVDGRVHEVADLLKANGIRFKSGPSCIVENFMEKSSWLAFFEDPWGNPLALMGDMPV</sequence>
<dbReference type="Proteomes" id="UP000622317">
    <property type="component" value="Unassembled WGS sequence"/>
</dbReference>
<protein>
    <submittedName>
        <fullName evidence="2">VOC family protein</fullName>
    </submittedName>
</protein>
<evidence type="ECO:0000259" key="1">
    <source>
        <dbReference type="PROSITE" id="PS51819"/>
    </source>
</evidence>
<dbReference type="EMBL" id="JACYFG010000002">
    <property type="protein sequence ID" value="MBD5778219.1"/>
    <property type="molecule type" value="Genomic_DNA"/>
</dbReference>
<dbReference type="InterPro" id="IPR037523">
    <property type="entry name" value="VOC_core"/>
</dbReference>
<dbReference type="AlphaFoldDB" id="A0A927F5F8"/>
<proteinExistence type="predicted"/>
<comment type="caution">
    <text evidence="2">The sequence shown here is derived from an EMBL/GenBank/DDBJ whole genome shotgun (WGS) entry which is preliminary data.</text>
</comment>
<dbReference type="Pfam" id="PF00903">
    <property type="entry name" value="Glyoxalase"/>
    <property type="match status" value="1"/>
</dbReference>
<evidence type="ECO:0000313" key="3">
    <source>
        <dbReference type="Proteomes" id="UP000622317"/>
    </source>
</evidence>
<dbReference type="RefSeq" id="WP_191615337.1">
    <property type="nucleotide sequence ID" value="NZ_JACYFG010000002.1"/>
</dbReference>
<dbReference type="InterPro" id="IPR004360">
    <property type="entry name" value="Glyas_Fos-R_dOase_dom"/>
</dbReference>
<keyword evidence="3" id="KW-1185">Reference proteome</keyword>
<name>A0A927F5F8_9BACT</name>
<reference evidence="2" key="1">
    <citation type="submission" date="2020-09" db="EMBL/GenBank/DDBJ databases">
        <title>Pelagicoccus enzymogenes sp. nov. with an EPS production, isolated from marine sediment.</title>
        <authorList>
            <person name="Feng X."/>
        </authorList>
    </citation>
    <scope>NUCLEOTIDE SEQUENCE</scope>
    <source>
        <strain evidence="2">NFK12</strain>
    </source>
</reference>
<gene>
    <name evidence="2" type="ORF">IEN85_01765</name>
</gene>
<evidence type="ECO:0000313" key="2">
    <source>
        <dbReference type="EMBL" id="MBD5778219.1"/>
    </source>
</evidence>
<organism evidence="2 3">
    <name type="scientific">Pelagicoccus enzymogenes</name>
    <dbReference type="NCBI Taxonomy" id="2773457"/>
    <lineage>
        <taxon>Bacteria</taxon>
        <taxon>Pseudomonadati</taxon>
        <taxon>Verrucomicrobiota</taxon>
        <taxon>Opitutia</taxon>
        <taxon>Puniceicoccales</taxon>
        <taxon>Pelagicoccaceae</taxon>
        <taxon>Pelagicoccus</taxon>
    </lineage>
</organism>